<proteinExistence type="inferred from homology"/>
<dbReference type="KEGG" id="bfo:118430882"/>
<dbReference type="GO" id="GO:0005777">
    <property type="term" value="C:peroxisome"/>
    <property type="evidence" value="ECO:0000318"/>
    <property type="project" value="GO_Central"/>
</dbReference>
<keyword evidence="3" id="KW-0808">Transferase</keyword>
<dbReference type="InterPro" id="IPR036249">
    <property type="entry name" value="Thioredoxin-like_sf"/>
</dbReference>
<organism evidence="12 13">
    <name type="scientific">Branchiostoma floridae</name>
    <name type="common">Florida lancelet</name>
    <name type="synonym">Amphioxus</name>
    <dbReference type="NCBI Taxonomy" id="7739"/>
    <lineage>
        <taxon>Eukaryota</taxon>
        <taxon>Metazoa</taxon>
        <taxon>Chordata</taxon>
        <taxon>Cephalochordata</taxon>
        <taxon>Leptocardii</taxon>
        <taxon>Amphioxiformes</taxon>
        <taxon>Branchiostomatidae</taxon>
        <taxon>Branchiostoma</taxon>
    </lineage>
</organism>
<dbReference type="SUPFAM" id="SSF52833">
    <property type="entry name" value="Thioredoxin-like"/>
    <property type="match status" value="1"/>
</dbReference>
<feature type="domain" description="DSBA-like thioredoxin" evidence="11">
    <location>
        <begin position="47"/>
        <end position="248"/>
    </location>
</feature>
<dbReference type="FunFam" id="3.40.30.10:FF:000096">
    <property type="entry name" value="Glutathione S-transferase kappa"/>
    <property type="match status" value="1"/>
</dbReference>
<dbReference type="AlphaFoldDB" id="A0A9J7MBY1"/>
<evidence type="ECO:0000259" key="11">
    <source>
        <dbReference type="Pfam" id="PF01323"/>
    </source>
</evidence>
<evidence type="ECO:0000256" key="8">
    <source>
        <dbReference type="ARBA" id="ARBA00082109"/>
    </source>
</evidence>
<evidence type="ECO:0000313" key="13">
    <source>
        <dbReference type="RefSeq" id="XP_035697809.1"/>
    </source>
</evidence>
<reference evidence="12" key="1">
    <citation type="journal article" date="2020" name="Nat. Ecol. Evol.">
        <title>Deeply conserved synteny resolves early events in vertebrate evolution.</title>
        <authorList>
            <person name="Simakov O."/>
            <person name="Marletaz F."/>
            <person name="Yue J.X."/>
            <person name="O'Connell B."/>
            <person name="Jenkins J."/>
            <person name="Brandt A."/>
            <person name="Calef R."/>
            <person name="Tung C.H."/>
            <person name="Huang T.K."/>
            <person name="Schmutz J."/>
            <person name="Satoh N."/>
            <person name="Yu J.K."/>
            <person name="Putnam N.H."/>
            <person name="Green R.E."/>
            <person name="Rokhsar D.S."/>
        </authorList>
    </citation>
    <scope>NUCLEOTIDE SEQUENCE [LARGE SCALE GENOMIC DNA]</scope>
    <source>
        <strain evidence="12">S238N-H82</strain>
    </source>
</reference>
<dbReference type="GO" id="GO:0004602">
    <property type="term" value="F:glutathione peroxidase activity"/>
    <property type="evidence" value="ECO:0000318"/>
    <property type="project" value="GO_Central"/>
</dbReference>
<dbReference type="GO" id="GO:0006749">
    <property type="term" value="P:glutathione metabolic process"/>
    <property type="evidence" value="ECO:0000318"/>
    <property type="project" value="GO_Central"/>
</dbReference>
<name>A0A9J7MBY1_BRAFL</name>
<feature type="transmembrane region" description="Helical" evidence="10">
    <location>
        <begin position="6"/>
        <end position="26"/>
    </location>
</feature>
<dbReference type="GeneID" id="118430882"/>
<dbReference type="OrthoDB" id="4664297at2759"/>
<evidence type="ECO:0000256" key="2">
    <source>
        <dbReference type="ARBA" id="ARBA00012452"/>
    </source>
</evidence>
<evidence type="ECO:0000313" key="12">
    <source>
        <dbReference type="Proteomes" id="UP000001554"/>
    </source>
</evidence>
<dbReference type="Proteomes" id="UP000001554">
    <property type="component" value="Chromosome 14"/>
</dbReference>
<evidence type="ECO:0000256" key="5">
    <source>
        <dbReference type="ARBA" id="ARBA00073833"/>
    </source>
</evidence>
<comment type="catalytic activity">
    <reaction evidence="4">
        <text>RX + glutathione = an S-substituted glutathione + a halide anion + H(+)</text>
        <dbReference type="Rhea" id="RHEA:16437"/>
        <dbReference type="ChEBI" id="CHEBI:15378"/>
        <dbReference type="ChEBI" id="CHEBI:16042"/>
        <dbReference type="ChEBI" id="CHEBI:17792"/>
        <dbReference type="ChEBI" id="CHEBI:57925"/>
        <dbReference type="ChEBI" id="CHEBI:90779"/>
        <dbReference type="EC" id="2.5.1.18"/>
    </reaction>
</comment>
<evidence type="ECO:0000256" key="4">
    <source>
        <dbReference type="ARBA" id="ARBA00047960"/>
    </source>
</evidence>
<dbReference type="Pfam" id="PF01323">
    <property type="entry name" value="DSBA"/>
    <property type="match status" value="1"/>
</dbReference>
<gene>
    <name evidence="13" type="primary">LOC118430882</name>
</gene>
<keyword evidence="10" id="KW-1133">Transmembrane helix</keyword>
<comment type="similarity">
    <text evidence="1">Belongs to the GST superfamily. Kappa family.</text>
</comment>
<keyword evidence="12" id="KW-1185">Reference proteome</keyword>
<dbReference type="OMA" id="PFWGFDR"/>
<evidence type="ECO:0000256" key="3">
    <source>
        <dbReference type="ARBA" id="ARBA00022679"/>
    </source>
</evidence>
<dbReference type="Gene3D" id="3.40.30.10">
    <property type="entry name" value="Glutaredoxin"/>
    <property type="match status" value="1"/>
</dbReference>
<evidence type="ECO:0000256" key="7">
    <source>
        <dbReference type="ARBA" id="ARBA00081396"/>
    </source>
</evidence>
<evidence type="ECO:0000256" key="1">
    <source>
        <dbReference type="ARBA" id="ARBA00006494"/>
    </source>
</evidence>
<protein>
    <recommendedName>
        <fullName evidence="5">Glutathione S-transferase kappa 1</fullName>
        <ecNumber evidence="2">2.5.1.18</ecNumber>
    </recommendedName>
    <alternativeName>
        <fullName evidence="8">GST 13-13</fullName>
    </alternativeName>
    <alternativeName>
        <fullName evidence="9">GST class-kappa</fullName>
    </alternativeName>
    <alternativeName>
        <fullName evidence="6">GSTK1-1</fullName>
    </alternativeName>
    <alternativeName>
        <fullName evidence="7">Glutathione S-transferase subunit 13</fullName>
    </alternativeName>
</protein>
<dbReference type="RefSeq" id="XP_035697809.1">
    <property type="nucleotide sequence ID" value="XM_035841916.1"/>
</dbReference>
<keyword evidence="10" id="KW-0812">Transmembrane</keyword>
<dbReference type="PANTHER" id="PTHR42943">
    <property type="entry name" value="GLUTATHIONE S-TRANSFERASE KAPPA"/>
    <property type="match status" value="1"/>
</dbReference>
<dbReference type="InterPro" id="IPR051924">
    <property type="entry name" value="GST_Kappa/NadH"/>
</dbReference>
<evidence type="ECO:0000256" key="10">
    <source>
        <dbReference type="SAM" id="Phobius"/>
    </source>
</evidence>
<evidence type="ECO:0000256" key="9">
    <source>
        <dbReference type="ARBA" id="ARBA00083519"/>
    </source>
</evidence>
<reference evidence="13" key="2">
    <citation type="submission" date="2025-08" db="UniProtKB">
        <authorList>
            <consortium name="RefSeq"/>
        </authorList>
    </citation>
    <scope>IDENTIFICATION</scope>
    <source>
        <strain evidence="13">S238N-H82</strain>
        <tissue evidence="13">Testes</tissue>
    </source>
</reference>
<sequence length="262" mass="29847">MGFTLWGPTTISMGFIPVFMMYAAGWRRSILKFSRSSKMAALRSRKVVELFYDVISPYSWVAFEVLCRYRSRWNIDLQLRPFFIGGVFKETGNKPPGLLAAKYDYAQHDLRRLADFYKIPVKMPPMERLMRRENVNSNRLLTAVNLDCPEHLENLSRELWMRVMSRDQDISDPASLETAAAAAGIPSGTTPQLLRRIHDDDVKAALKDTTNQALAYGAFGAPTIVAHVEGTPVMIWGSDRFPLLAHMLGERWEGPLREMAKY</sequence>
<accession>A0A9J7MBY1</accession>
<keyword evidence="10" id="KW-0472">Membrane</keyword>
<dbReference type="GO" id="GO:0005739">
    <property type="term" value="C:mitochondrion"/>
    <property type="evidence" value="ECO:0000318"/>
    <property type="project" value="GO_Central"/>
</dbReference>
<dbReference type="GO" id="GO:0004364">
    <property type="term" value="F:glutathione transferase activity"/>
    <property type="evidence" value="ECO:0000318"/>
    <property type="project" value="GO_Central"/>
</dbReference>
<evidence type="ECO:0000256" key="6">
    <source>
        <dbReference type="ARBA" id="ARBA00080274"/>
    </source>
</evidence>
<dbReference type="InterPro" id="IPR001853">
    <property type="entry name" value="DSBA-like_thioredoxin_dom"/>
</dbReference>
<dbReference type="PANTHER" id="PTHR42943:SF2">
    <property type="entry name" value="GLUTATHIONE S-TRANSFERASE KAPPA 1"/>
    <property type="match status" value="1"/>
</dbReference>
<dbReference type="EC" id="2.5.1.18" evidence="2"/>